<evidence type="ECO:0000256" key="8">
    <source>
        <dbReference type="ARBA" id="ARBA00022989"/>
    </source>
</evidence>
<evidence type="ECO:0000256" key="4">
    <source>
        <dbReference type="ARBA" id="ARBA00022553"/>
    </source>
</evidence>
<dbReference type="InterPro" id="IPR036097">
    <property type="entry name" value="HisK_dim/P_sf"/>
</dbReference>
<dbReference type="Proteomes" id="UP000502706">
    <property type="component" value="Plasmid unnamed1"/>
</dbReference>
<dbReference type="Pfam" id="PF02518">
    <property type="entry name" value="HATPase_c"/>
    <property type="match status" value="1"/>
</dbReference>
<dbReference type="SUPFAM" id="SSF47384">
    <property type="entry name" value="Homodimeric domain of signal transducing histidine kinase"/>
    <property type="match status" value="1"/>
</dbReference>
<dbReference type="Gene3D" id="1.10.287.130">
    <property type="match status" value="1"/>
</dbReference>
<dbReference type="EMBL" id="CP045122">
    <property type="protein sequence ID" value="QIN81012.1"/>
    <property type="molecule type" value="Genomic_DNA"/>
</dbReference>
<dbReference type="Pfam" id="PF00672">
    <property type="entry name" value="HAMP"/>
    <property type="match status" value="1"/>
</dbReference>
<organism evidence="15 16">
    <name type="scientific">Rubrobacter marinus</name>
    <dbReference type="NCBI Taxonomy" id="2653852"/>
    <lineage>
        <taxon>Bacteria</taxon>
        <taxon>Bacillati</taxon>
        <taxon>Actinomycetota</taxon>
        <taxon>Rubrobacteria</taxon>
        <taxon>Rubrobacterales</taxon>
        <taxon>Rubrobacteraceae</taxon>
        <taxon>Rubrobacter</taxon>
    </lineage>
</organism>
<dbReference type="InterPro" id="IPR036890">
    <property type="entry name" value="HATPase_C_sf"/>
</dbReference>
<dbReference type="SMART" id="SM00387">
    <property type="entry name" value="HATPase_c"/>
    <property type="match status" value="1"/>
</dbReference>
<dbReference type="PRINTS" id="PR00344">
    <property type="entry name" value="BCTRLSENSOR"/>
</dbReference>
<dbReference type="SUPFAM" id="SSF158472">
    <property type="entry name" value="HAMP domain-like"/>
    <property type="match status" value="1"/>
</dbReference>
<name>A0A6G8Q3G7_9ACTN</name>
<comment type="catalytic activity">
    <reaction evidence="1">
        <text>ATP + protein L-histidine = ADP + protein N-phospho-L-histidine.</text>
        <dbReference type="EC" id="2.7.13.3"/>
    </reaction>
</comment>
<sequence>MPNRLRSLQAKLTLAFLGVALVAVGVLGLLVGRASSGAFEEYLMGRRTGDLGAMDRMMDEMMGSRASRAAMEQMFGPAERAYLEAITDSLWIGGLVAALAAVGLGLLFARRISSPLRDLTLAARRLGAGDFEGRVPVSGRRDELGELAEAFNSMAEAVGRQETLRRRMAADIAHELRTPLAVIQANLEAMLDGVRPLSVEEVADVHRETRLLSRLITDLRDLSLAETGQLPLRKGATNLAALARTSVARFASRAKERGVRLAVEIAEDLPRAEVDPHRIDQVLGNLLDNALRHAPPGGEVAVSLKPVAQHDGVSVTVRDTGRGIPEEHLPNVFERFYRADPARSREGGGSGIGLAVVKQLIEAHGGRVWAESIPGKGATFGFSLPTEPGDPNPSRSPRNTVTGGLTG</sequence>
<evidence type="ECO:0000256" key="2">
    <source>
        <dbReference type="ARBA" id="ARBA00004236"/>
    </source>
</evidence>
<dbReference type="InterPro" id="IPR003661">
    <property type="entry name" value="HisK_dim/P_dom"/>
</dbReference>
<evidence type="ECO:0000313" key="16">
    <source>
        <dbReference type="Proteomes" id="UP000502706"/>
    </source>
</evidence>
<dbReference type="PANTHER" id="PTHR45436">
    <property type="entry name" value="SENSOR HISTIDINE KINASE YKOH"/>
    <property type="match status" value="1"/>
</dbReference>
<dbReference type="FunFam" id="3.30.565.10:FF:000006">
    <property type="entry name" value="Sensor histidine kinase WalK"/>
    <property type="match status" value="1"/>
</dbReference>
<protein>
    <recommendedName>
        <fullName evidence="3">histidine kinase</fullName>
        <ecNumber evidence="3">2.7.13.3</ecNumber>
    </recommendedName>
</protein>
<dbReference type="PANTHER" id="PTHR45436:SF5">
    <property type="entry name" value="SENSOR HISTIDINE KINASE TRCS"/>
    <property type="match status" value="1"/>
</dbReference>
<evidence type="ECO:0000256" key="1">
    <source>
        <dbReference type="ARBA" id="ARBA00000085"/>
    </source>
</evidence>
<evidence type="ECO:0000313" key="15">
    <source>
        <dbReference type="EMBL" id="QIN81012.1"/>
    </source>
</evidence>
<keyword evidence="8 12" id="KW-1133">Transmembrane helix</keyword>
<dbReference type="Gene3D" id="3.30.565.10">
    <property type="entry name" value="Histidine kinase-like ATPase, C-terminal domain"/>
    <property type="match status" value="1"/>
</dbReference>
<proteinExistence type="predicted"/>
<feature type="region of interest" description="Disordered" evidence="11">
    <location>
        <begin position="380"/>
        <end position="407"/>
    </location>
</feature>
<evidence type="ECO:0000256" key="6">
    <source>
        <dbReference type="ARBA" id="ARBA00022692"/>
    </source>
</evidence>
<evidence type="ECO:0000256" key="9">
    <source>
        <dbReference type="ARBA" id="ARBA00023012"/>
    </source>
</evidence>
<reference evidence="15 16" key="1">
    <citation type="submission" date="2019-10" db="EMBL/GenBank/DDBJ databases">
        <title>Rubrobacter sp nov SCSIO 52915 isolated from a deep-sea sediment in the South China Sea.</title>
        <authorList>
            <person name="Chen R.W."/>
        </authorList>
    </citation>
    <scope>NUCLEOTIDE SEQUENCE [LARGE SCALE GENOMIC DNA]</scope>
    <source>
        <strain evidence="15 16">SCSIO 52915</strain>
        <plasmid evidence="15 16">unnamed1</plasmid>
    </source>
</reference>
<dbReference type="InterPro" id="IPR003594">
    <property type="entry name" value="HATPase_dom"/>
</dbReference>
<dbReference type="GO" id="GO:0005886">
    <property type="term" value="C:plasma membrane"/>
    <property type="evidence" value="ECO:0007669"/>
    <property type="project" value="UniProtKB-SubCell"/>
</dbReference>
<keyword evidence="9" id="KW-0902">Two-component regulatory system</keyword>
<keyword evidence="4" id="KW-0597">Phosphoprotein</keyword>
<dbReference type="InterPro" id="IPR050428">
    <property type="entry name" value="TCS_sensor_his_kinase"/>
</dbReference>
<dbReference type="SMART" id="SM00304">
    <property type="entry name" value="HAMP"/>
    <property type="match status" value="1"/>
</dbReference>
<dbReference type="InterPro" id="IPR003660">
    <property type="entry name" value="HAMP_dom"/>
</dbReference>
<dbReference type="PROSITE" id="PS50885">
    <property type="entry name" value="HAMP"/>
    <property type="match status" value="1"/>
</dbReference>
<evidence type="ECO:0000259" key="13">
    <source>
        <dbReference type="PROSITE" id="PS50109"/>
    </source>
</evidence>
<evidence type="ECO:0000256" key="7">
    <source>
        <dbReference type="ARBA" id="ARBA00022777"/>
    </source>
</evidence>
<feature type="domain" description="Histidine kinase" evidence="13">
    <location>
        <begin position="171"/>
        <end position="388"/>
    </location>
</feature>
<evidence type="ECO:0000259" key="14">
    <source>
        <dbReference type="PROSITE" id="PS50885"/>
    </source>
</evidence>
<accession>A0A6G8Q3G7</accession>
<geneLocation type="plasmid" evidence="15 16">
    <name>unnamed1</name>
</geneLocation>
<keyword evidence="16" id="KW-1185">Reference proteome</keyword>
<dbReference type="CDD" id="cd00075">
    <property type="entry name" value="HATPase"/>
    <property type="match status" value="1"/>
</dbReference>
<dbReference type="KEGG" id="rmar:GBA65_21445"/>
<dbReference type="Pfam" id="PF00512">
    <property type="entry name" value="HisKA"/>
    <property type="match status" value="1"/>
</dbReference>
<dbReference type="CDD" id="cd06225">
    <property type="entry name" value="HAMP"/>
    <property type="match status" value="1"/>
</dbReference>
<keyword evidence="7" id="KW-0418">Kinase</keyword>
<keyword evidence="15" id="KW-0614">Plasmid</keyword>
<dbReference type="SUPFAM" id="SSF55874">
    <property type="entry name" value="ATPase domain of HSP90 chaperone/DNA topoisomerase II/histidine kinase"/>
    <property type="match status" value="1"/>
</dbReference>
<dbReference type="Gene3D" id="6.10.340.10">
    <property type="match status" value="1"/>
</dbReference>
<dbReference type="InterPro" id="IPR004358">
    <property type="entry name" value="Sig_transdc_His_kin-like_C"/>
</dbReference>
<dbReference type="CDD" id="cd00082">
    <property type="entry name" value="HisKA"/>
    <property type="match status" value="1"/>
</dbReference>
<dbReference type="SMART" id="SM00388">
    <property type="entry name" value="HisKA"/>
    <property type="match status" value="1"/>
</dbReference>
<dbReference type="RefSeq" id="WP_166398725.1">
    <property type="nucleotide sequence ID" value="NZ_CP045122.1"/>
</dbReference>
<evidence type="ECO:0000256" key="12">
    <source>
        <dbReference type="SAM" id="Phobius"/>
    </source>
</evidence>
<keyword evidence="10 12" id="KW-0472">Membrane</keyword>
<feature type="transmembrane region" description="Helical" evidence="12">
    <location>
        <begin position="90"/>
        <end position="109"/>
    </location>
</feature>
<evidence type="ECO:0000256" key="5">
    <source>
        <dbReference type="ARBA" id="ARBA00022679"/>
    </source>
</evidence>
<evidence type="ECO:0000256" key="11">
    <source>
        <dbReference type="SAM" id="MobiDB-lite"/>
    </source>
</evidence>
<dbReference type="InterPro" id="IPR005467">
    <property type="entry name" value="His_kinase_dom"/>
</dbReference>
<dbReference type="PROSITE" id="PS50109">
    <property type="entry name" value="HIS_KIN"/>
    <property type="match status" value="1"/>
</dbReference>
<gene>
    <name evidence="15" type="ORF">GBA65_21445</name>
</gene>
<evidence type="ECO:0000256" key="10">
    <source>
        <dbReference type="ARBA" id="ARBA00023136"/>
    </source>
</evidence>
<dbReference type="EC" id="2.7.13.3" evidence="3"/>
<keyword evidence="5" id="KW-0808">Transferase</keyword>
<feature type="compositionally biased region" description="Polar residues" evidence="11">
    <location>
        <begin position="393"/>
        <end position="407"/>
    </location>
</feature>
<evidence type="ECO:0000256" key="3">
    <source>
        <dbReference type="ARBA" id="ARBA00012438"/>
    </source>
</evidence>
<keyword evidence="6 12" id="KW-0812">Transmembrane</keyword>
<comment type="subcellular location">
    <subcellularLocation>
        <location evidence="2">Cell membrane</location>
    </subcellularLocation>
</comment>
<feature type="domain" description="HAMP" evidence="14">
    <location>
        <begin position="110"/>
        <end position="163"/>
    </location>
</feature>
<dbReference type="GO" id="GO:0000155">
    <property type="term" value="F:phosphorelay sensor kinase activity"/>
    <property type="evidence" value="ECO:0007669"/>
    <property type="project" value="InterPro"/>
</dbReference>
<dbReference type="AlphaFoldDB" id="A0A6G8Q3G7"/>